<organism evidence="2 3">
    <name type="scientific">Talaromyces stipitatus (strain ATCC 10500 / CBS 375.48 / QM 6759 / NRRL 1006)</name>
    <name type="common">Penicillium stipitatum</name>
    <dbReference type="NCBI Taxonomy" id="441959"/>
    <lineage>
        <taxon>Eukaryota</taxon>
        <taxon>Fungi</taxon>
        <taxon>Dikarya</taxon>
        <taxon>Ascomycota</taxon>
        <taxon>Pezizomycotina</taxon>
        <taxon>Eurotiomycetes</taxon>
        <taxon>Eurotiomycetidae</taxon>
        <taxon>Eurotiales</taxon>
        <taxon>Trichocomaceae</taxon>
        <taxon>Talaromyces</taxon>
        <taxon>Talaromyces sect. Talaromyces</taxon>
    </lineage>
</organism>
<dbReference type="RefSeq" id="XP_002486951.1">
    <property type="nucleotide sequence ID" value="XM_002486906.1"/>
</dbReference>
<dbReference type="PANTHER" id="PTHR32226:SF2">
    <property type="entry name" value="TELO2-INTERACTING PROTEIN 2"/>
    <property type="match status" value="1"/>
</dbReference>
<dbReference type="EMBL" id="EQ962659">
    <property type="protein sequence ID" value="EED12840.1"/>
    <property type="molecule type" value="Genomic_DNA"/>
</dbReference>
<dbReference type="OrthoDB" id="6417021at2759"/>
<keyword evidence="3" id="KW-1185">Reference proteome</keyword>
<dbReference type="PANTHER" id="PTHR32226">
    <property type="entry name" value="TELO2-INTERACTING PROTEIN 2"/>
    <property type="match status" value="1"/>
</dbReference>
<dbReference type="Proteomes" id="UP000001745">
    <property type="component" value="Unassembled WGS sequence"/>
</dbReference>
<dbReference type="STRING" id="441959.B8MR05"/>
<comment type="similarity">
    <text evidence="1">Belongs to the TTI2 family.</text>
</comment>
<evidence type="ECO:0000313" key="3">
    <source>
        <dbReference type="Proteomes" id="UP000001745"/>
    </source>
</evidence>
<dbReference type="GeneID" id="8098309"/>
<dbReference type="GO" id="GO:0005634">
    <property type="term" value="C:nucleus"/>
    <property type="evidence" value="ECO:0007669"/>
    <property type="project" value="TreeGrafter"/>
</dbReference>
<dbReference type="InterPro" id="IPR018870">
    <property type="entry name" value="Tti2"/>
</dbReference>
<evidence type="ECO:0000256" key="1">
    <source>
        <dbReference type="ARBA" id="ARBA00034736"/>
    </source>
</evidence>
<dbReference type="HOGENOM" id="CLU_024466_1_0_1"/>
<dbReference type="GO" id="GO:0005829">
    <property type="term" value="C:cytosol"/>
    <property type="evidence" value="ECO:0007669"/>
    <property type="project" value="TreeGrafter"/>
</dbReference>
<dbReference type="VEuPathDB" id="FungiDB:TSTA_053580"/>
<reference evidence="3" key="1">
    <citation type="journal article" date="2015" name="Genome Announc.">
        <title>Genome sequence of the AIDS-associated pathogen Penicillium marneffei (ATCC18224) and its near taxonomic relative Talaromyces stipitatus (ATCC10500).</title>
        <authorList>
            <person name="Nierman W.C."/>
            <person name="Fedorova-Abrams N.D."/>
            <person name="Andrianopoulos A."/>
        </authorList>
    </citation>
    <scope>NUCLEOTIDE SEQUENCE [LARGE SCALE GENOMIC DNA]</scope>
    <source>
        <strain evidence="3">ATCC 10500 / CBS 375.48 / QM 6759 / NRRL 1006</strain>
    </source>
</reference>
<dbReference type="eggNOG" id="ENOG502S3SJ">
    <property type="taxonomic scope" value="Eukaryota"/>
</dbReference>
<proteinExistence type="inferred from homology"/>
<dbReference type="SUPFAM" id="SSF48371">
    <property type="entry name" value="ARM repeat"/>
    <property type="match status" value="1"/>
</dbReference>
<dbReference type="InterPro" id="IPR016024">
    <property type="entry name" value="ARM-type_fold"/>
</dbReference>
<sequence>MENIRLAARNVIKTAKLGELDTLGDSIGYGSEFISLQYLWTNVSAHLTQDTHGSVVNENLLLTRVLLKNHPQGVPLEEDDKNSARAIYTWLAQISLPSSEFATSLEANYSANGGKESGLSATLEAQQFTYTLAISCTKYLNGILSILEVTNPEEVFTTILSFTSPHDPWTTSTSVQDALEVLHSCMEPERRPKCWHILERVCESRLRPIFAKTKNPAITASGRKNLHPLPQPRFDGSLFDPETKPWKYKDVYATTVLEWILAQYSSSDINRLEIQFHFYVPPILSLIDDESSSFKYRGCSLLIKFLTPIRASESDLLKRTNLSSVFDDALTPCLLSLPTITPEDEALRLLGVAYPALLLTLKTCYHIDRDAKPGQPGKNEDAKNVYITRITTLLRENVISSFHHVSSYSPTSAIEETSSLASFPYPRLSTFFLDQLKTLIQELGIHTTKYLQEIVPVIYTTLSNPFGTAFAPLLLAGIATTQAVILNAHPRIWRYRGDLLAAICQCWINVVRDEVDMKDPEQKLQLRKVLLKLQGAVYLLKLSMQGASSTEMKGEESLNSIGMIDEDASMNNGIQALVESDEQLKELLQIDIGVDLDDDYFFK</sequence>
<dbReference type="PhylomeDB" id="B8MR05"/>
<protein>
    <submittedName>
        <fullName evidence="2">Uncharacterized protein</fullName>
    </submittedName>
</protein>
<accession>B8MR05</accession>
<dbReference type="AlphaFoldDB" id="B8MR05"/>
<gene>
    <name evidence="2" type="ORF">TSTA_053580</name>
</gene>
<dbReference type="GO" id="GO:0110078">
    <property type="term" value="C:TTT Hsp90 cochaperone complex"/>
    <property type="evidence" value="ECO:0007669"/>
    <property type="project" value="InterPro"/>
</dbReference>
<evidence type="ECO:0000313" key="2">
    <source>
        <dbReference type="EMBL" id="EED12840.1"/>
    </source>
</evidence>
<dbReference type="Pfam" id="PF10521">
    <property type="entry name" value="Tti2"/>
    <property type="match status" value="1"/>
</dbReference>
<dbReference type="InParanoid" id="B8MR05"/>
<name>B8MR05_TALSN</name>